<protein>
    <submittedName>
        <fullName evidence="1">Uncharacterized protein</fullName>
    </submittedName>
</protein>
<comment type="caution">
    <text evidence="1">The sequence shown here is derived from an EMBL/GenBank/DDBJ whole genome shotgun (WGS) entry which is preliminary data.</text>
</comment>
<dbReference type="RefSeq" id="WP_157113845.1">
    <property type="nucleotide sequence ID" value="NZ_JAAXOS010000006.1"/>
</dbReference>
<dbReference type="Proteomes" id="UP000540698">
    <property type="component" value="Unassembled WGS sequence"/>
</dbReference>
<dbReference type="EMBL" id="JAAXOS010000006">
    <property type="protein sequence ID" value="NKY27308.1"/>
    <property type="molecule type" value="Genomic_DNA"/>
</dbReference>
<accession>A0A7X6R3F4</accession>
<gene>
    <name evidence="1" type="ORF">HGB38_13885</name>
</gene>
<keyword evidence="2" id="KW-1185">Reference proteome</keyword>
<name>A0A7X6R3F4_9NOCA</name>
<reference evidence="1 2" key="1">
    <citation type="submission" date="2020-04" db="EMBL/GenBank/DDBJ databases">
        <title>MicrobeNet Type strains.</title>
        <authorList>
            <person name="Nicholson A.C."/>
        </authorList>
    </citation>
    <scope>NUCLEOTIDE SEQUENCE [LARGE SCALE GENOMIC DNA]</scope>
    <source>
        <strain evidence="1 2">DSM 44956</strain>
    </source>
</reference>
<evidence type="ECO:0000313" key="2">
    <source>
        <dbReference type="Proteomes" id="UP000540698"/>
    </source>
</evidence>
<organism evidence="1 2">
    <name type="scientific">Nocardia gamkensis</name>
    <dbReference type="NCBI Taxonomy" id="352869"/>
    <lineage>
        <taxon>Bacteria</taxon>
        <taxon>Bacillati</taxon>
        <taxon>Actinomycetota</taxon>
        <taxon>Actinomycetes</taxon>
        <taxon>Mycobacteriales</taxon>
        <taxon>Nocardiaceae</taxon>
        <taxon>Nocardia</taxon>
    </lineage>
</organism>
<dbReference type="AlphaFoldDB" id="A0A7X6R3F4"/>
<proteinExistence type="predicted"/>
<sequence>MEFDMSKLTPAERDFVDGALASWVGVSTNAPIPVRALGFADRDRFDDEAARLRRAVRDGAMLTEVETARVLFLSELAFGSDLFGAGVEFQLVNAIRDTEAIQILRSLQRKLHTRAGAKALFEPELYAPE</sequence>
<evidence type="ECO:0000313" key="1">
    <source>
        <dbReference type="EMBL" id="NKY27308.1"/>
    </source>
</evidence>